<dbReference type="PROSITE" id="PS51683">
    <property type="entry name" value="SAM_OMT_II"/>
    <property type="match status" value="1"/>
</dbReference>
<dbReference type="EMBL" id="VICG01000007">
    <property type="protein sequence ID" value="KAA8570502.1"/>
    <property type="molecule type" value="Genomic_DNA"/>
</dbReference>
<dbReference type="InterPro" id="IPR029063">
    <property type="entry name" value="SAM-dependent_MTases_sf"/>
</dbReference>
<name>A0A5M9JRT1_MONFR</name>
<protein>
    <submittedName>
        <fullName evidence="6">Uncharacterized protein</fullName>
    </submittedName>
</protein>
<dbReference type="Pfam" id="PF00891">
    <property type="entry name" value="Methyltransf_2"/>
    <property type="match status" value="1"/>
</dbReference>
<evidence type="ECO:0000256" key="3">
    <source>
        <dbReference type="ARBA" id="ARBA00022691"/>
    </source>
</evidence>
<evidence type="ECO:0000259" key="4">
    <source>
        <dbReference type="Pfam" id="PF00891"/>
    </source>
</evidence>
<dbReference type="PANTHER" id="PTHR43712:SF1">
    <property type="entry name" value="HYPOTHETICAL O-METHYLTRANSFERASE (EUROFUNG)-RELATED"/>
    <property type="match status" value="1"/>
</dbReference>
<evidence type="ECO:0000259" key="5">
    <source>
        <dbReference type="Pfam" id="PF08100"/>
    </source>
</evidence>
<dbReference type="InterPro" id="IPR036390">
    <property type="entry name" value="WH_DNA-bd_sf"/>
</dbReference>
<dbReference type="Gene3D" id="1.10.10.10">
    <property type="entry name" value="Winged helix-like DNA-binding domain superfamily/Winged helix DNA-binding domain"/>
    <property type="match status" value="1"/>
</dbReference>
<dbReference type="Pfam" id="PF08100">
    <property type="entry name" value="Dimerisation"/>
    <property type="match status" value="1"/>
</dbReference>
<comment type="caution">
    <text evidence="6">The sequence shown here is derived from an EMBL/GenBank/DDBJ whole genome shotgun (WGS) entry which is preliminary data.</text>
</comment>
<dbReference type="VEuPathDB" id="FungiDB:MFRU_031g00650"/>
<dbReference type="SUPFAM" id="SSF53335">
    <property type="entry name" value="S-adenosyl-L-methionine-dependent methyltransferases"/>
    <property type="match status" value="1"/>
</dbReference>
<dbReference type="GO" id="GO:0046983">
    <property type="term" value="F:protein dimerization activity"/>
    <property type="evidence" value="ECO:0007669"/>
    <property type="project" value="InterPro"/>
</dbReference>
<dbReference type="GO" id="GO:0008171">
    <property type="term" value="F:O-methyltransferase activity"/>
    <property type="evidence" value="ECO:0007669"/>
    <property type="project" value="InterPro"/>
</dbReference>
<gene>
    <name evidence="6" type="ORF">EYC84_002771</name>
</gene>
<keyword evidence="2" id="KW-0808">Transferase</keyword>
<keyword evidence="3" id="KW-0949">S-adenosyl-L-methionine</keyword>
<dbReference type="Proteomes" id="UP000322873">
    <property type="component" value="Unassembled WGS sequence"/>
</dbReference>
<dbReference type="InterPro" id="IPR016461">
    <property type="entry name" value="COMT-like"/>
</dbReference>
<proteinExistence type="predicted"/>
<dbReference type="AlphaFoldDB" id="A0A5M9JRT1"/>
<feature type="domain" description="O-methyltransferase dimerisation" evidence="5">
    <location>
        <begin position="80"/>
        <end position="153"/>
    </location>
</feature>
<dbReference type="InterPro" id="IPR036388">
    <property type="entry name" value="WH-like_DNA-bd_sf"/>
</dbReference>
<reference evidence="6 7" key="1">
    <citation type="submission" date="2019-06" db="EMBL/GenBank/DDBJ databases">
        <title>Genome Sequence of the Brown Rot Fungal Pathogen Monilinia fructicola.</title>
        <authorList>
            <person name="De Miccolis Angelini R.M."/>
            <person name="Landi L."/>
            <person name="Abate D."/>
            <person name="Pollastro S."/>
            <person name="Romanazzi G."/>
            <person name="Faretra F."/>
        </authorList>
    </citation>
    <scope>NUCLEOTIDE SEQUENCE [LARGE SCALE GENOMIC DNA]</scope>
    <source>
        <strain evidence="6 7">Mfrc123</strain>
    </source>
</reference>
<feature type="domain" description="O-methyltransferase C-terminal" evidence="4">
    <location>
        <begin position="252"/>
        <end position="394"/>
    </location>
</feature>
<accession>A0A5M9JRT1</accession>
<keyword evidence="7" id="KW-1185">Reference proteome</keyword>
<evidence type="ECO:0000313" key="7">
    <source>
        <dbReference type="Proteomes" id="UP000322873"/>
    </source>
</evidence>
<dbReference type="SUPFAM" id="SSF46785">
    <property type="entry name" value="Winged helix' DNA-binding domain"/>
    <property type="match status" value="1"/>
</dbReference>
<dbReference type="InterPro" id="IPR001077">
    <property type="entry name" value="COMT_C"/>
</dbReference>
<dbReference type="GO" id="GO:0032259">
    <property type="term" value="P:methylation"/>
    <property type="evidence" value="ECO:0007669"/>
    <property type="project" value="UniProtKB-KW"/>
</dbReference>
<evidence type="ECO:0000313" key="6">
    <source>
        <dbReference type="EMBL" id="KAA8570502.1"/>
    </source>
</evidence>
<dbReference type="Gene3D" id="3.40.50.150">
    <property type="entry name" value="Vaccinia Virus protein VP39"/>
    <property type="match status" value="1"/>
</dbReference>
<evidence type="ECO:0000256" key="2">
    <source>
        <dbReference type="ARBA" id="ARBA00022679"/>
    </source>
</evidence>
<organism evidence="6 7">
    <name type="scientific">Monilinia fructicola</name>
    <name type="common">Brown rot fungus</name>
    <name type="synonym">Ciboria fructicola</name>
    <dbReference type="NCBI Taxonomy" id="38448"/>
    <lineage>
        <taxon>Eukaryota</taxon>
        <taxon>Fungi</taxon>
        <taxon>Dikarya</taxon>
        <taxon>Ascomycota</taxon>
        <taxon>Pezizomycotina</taxon>
        <taxon>Leotiomycetes</taxon>
        <taxon>Helotiales</taxon>
        <taxon>Sclerotiniaceae</taxon>
        <taxon>Monilinia</taxon>
    </lineage>
</organism>
<evidence type="ECO:0000256" key="1">
    <source>
        <dbReference type="ARBA" id="ARBA00022603"/>
    </source>
</evidence>
<sequence length="416" mass="46560">MEKTPESLAQEIASMRERLSKVSKAVDIYESVATQNLAKKDIKSKGETGETHVNLFMETDSLMKAVRGPVDMVFSNFENSVHSGVLRAVLEMGVFDALPADGSSYSATTLAEKLGVEKELLVRFMRVLTVVGPFAEVGEEEYTHTPYSMAYLTPELRGIFKLMYDEYNLANARMYEFFRENGFKSPEDHLLNPYCFAHQTGEKNMWEHIGAFPERFQNLNLAMIAQTEATNWTVGIFPFKAQLKEVKSDNETVLVVDIGGGSGHVTKQIMKFVEGIPGKVVLQERAELIDSIGHTIPEVSTMKYDFFTPQPIKGAPIYYIRRCLHDWPDVDCVRILKVIAAAMTAEISRAVISEIVLPSMAADVEAGWMDITMMALSGRERTEKQWVNLLNLSGLKLREIHRGPGTNYAAIEAILA</sequence>
<dbReference type="InterPro" id="IPR012967">
    <property type="entry name" value="COMT_dimerisation"/>
</dbReference>
<keyword evidence="1" id="KW-0489">Methyltransferase</keyword>
<dbReference type="PANTHER" id="PTHR43712">
    <property type="entry name" value="PUTATIVE (AFU_ORTHOLOGUE AFUA_4G14580)-RELATED"/>
    <property type="match status" value="1"/>
</dbReference>